<comment type="similarity">
    <text evidence="1">Belongs to the FlgM family.</text>
</comment>
<comment type="caution">
    <text evidence="8">The sequence shown here is derived from an EMBL/GenBank/DDBJ whole genome shotgun (WGS) entry which is preliminary data.</text>
</comment>
<proteinExistence type="inferred from homology"/>
<reference evidence="8 9" key="1">
    <citation type="submission" date="2017-06" db="EMBL/GenBank/DDBJ databases">
        <title>Draft genome sequence of anaerobic fermentative bacterium Anaeromicrobium sediminis DY2726D isolated from West Pacific Ocean sediments.</title>
        <authorList>
            <person name="Zeng X."/>
        </authorList>
    </citation>
    <scope>NUCLEOTIDE SEQUENCE [LARGE SCALE GENOMIC DNA]</scope>
    <source>
        <strain evidence="8 9">DY2726D</strain>
    </source>
</reference>
<dbReference type="Proteomes" id="UP000216024">
    <property type="component" value="Unassembled WGS sequence"/>
</dbReference>
<sequence>MKINNIRNINKIMKAYDKPIKTESKKFKQEEDKIDISEKARDYQVAYGAYKKLPQIREEKVEEIKKKIETGTFNVSMEQVADKILKK</sequence>
<evidence type="ECO:0000256" key="5">
    <source>
        <dbReference type="ARBA" id="ARBA00023015"/>
    </source>
</evidence>
<evidence type="ECO:0000256" key="2">
    <source>
        <dbReference type="ARBA" id="ARBA00017823"/>
    </source>
</evidence>
<keyword evidence="8" id="KW-0969">Cilium</keyword>
<keyword evidence="8" id="KW-0282">Flagellum</keyword>
<dbReference type="Pfam" id="PF04316">
    <property type="entry name" value="FlgM"/>
    <property type="match status" value="1"/>
</dbReference>
<feature type="domain" description="Anti-sigma-28 factor FlgM C-terminal" evidence="7">
    <location>
        <begin position="32"/>
        <end position="86"/>
    </location>
</feature>
<evidence type="ECO:0000313" key="9">
    <source>
        <dbReference type="Proteomes" id="UP000216024"/>
    </source>
</evidence>
<evidence type="ECO:0000256" key="4">
    <source>
        <dbReference type="ARBA" id="ARBA00022795"/>
    </source>
</evidence>
<dbReference type="AlphaFoldDB" id="A0A267MIG2"/>
<dbReference type="RefSeq" id="WP_095133751.1">
    <property type="nucleotide sequence ID" value="NZ_NIBG01000008.1"/>
</dbReference>
<keyword evidence="5" id="KW-0805">Transcription regulation</keyword>
<evidence type="ECO:0000313" key="8">
    <source>
        <dbReference type="EMBL" id="PAB59371.1"/>
    </source>
</evidence>
<protein>
    <recommendedName>
        <fullName evidence="2">Negative regulator of flagellin synthesis</fullName>
    </recommendedName>
</protein>
<dbReference type="InterPro" id="IPR035890">
    <property type="entry name" value="Anti-sigma-28_factor_FlgM_sf"/>
</dbReference>
<dbReference type="GO" id="GO:0044781">
    <property type="term" value="P:bacterial-type flagellum organization"/>
    <property type="evidence" value="ECO:0007669"/>
    <property type="project" value="UniProtKB-KW"/>
</dbReference>
<dbReference type="SUPFAM" id="SSF101498">
    <property type="entry name" value="Anti-sigma factor FlgM"/>
    <property type="match status" value="1"/>
</dbReference>
<dbReference type="OrthoDB" id="2112849at2"/>
<evidence type="ECO:0000259" key="7">
    <source>
        <dbReference type="Pfam" id="PF04316"/>
    </source>
</evidence>
<dbReference type="InterPro" id="IPR031316">
    <property type="entry name" value="FlgM_C"/>
</dbReference>
<keyword evidence="3" id="KW-0678">Repressor</keyword>
<keyword evidence="4" id="KW-1005">Bacterial flagellum biogenesis</keyword>
<dbReference type="InterPro" id="IPR007412">
    <property type="entry name" value="FlgM"/>
</dbReference>
<organism evidence="8 9">
    <name type="scientific">Anaeromicrobium sediminis</name>
    <dbReference type="NCBI Taxonomy" id="1478221"/>
    <lineage>
        <taxon>Bacteria</taxon>
        <taxon>Bacillati</taxon>
        <taxon>Bacillota</taxon>
        <taxon>Clostridia</taxon>
        <taxon>Peptostreptococcales</taxon>
        <taxon>Thermotaleaceae</taxon>
        <taxon>Anaeromicrobium</taxon>
    </lineage>
</organism>
<name>A0A267MIG2_9FIRM</name>
<keyword evidence="6" id="KW-0804">Transcription</keyword>
<gene>
    <name evidence="8" type="primary">flgM</name>
    <name evidence="8" type="ORF">CCE28_10960</name>
</gene>
<keyword evidence="8" id="KW-0966">Cell projection</keyword>
<keyword evidence="9" id="KW-1185">Reference proteome</keyword>
<accession>A0A267MIG2</accession>
<dbReference type="GO" id="GO:0045892">
    <property type="term" value="P:negative regulation of DNA-templated transcription"/>
    <property type="evidence" value="ECO:0007669"/>
    <property type="project" value="InterPro"/>
</dbReference>
<dbReference type="EMBL" id="NIBG01000008">
    <property type="protein sequence ID" value="PAB59371.1"/>
    <property type="molecule type" value="Genomic_DNA"/>
</dbReference>
<evidence type="ECO:0000256" key="6">
    <source>
        <dbReference type="ARBA" id="ARBA00023163"/>
    </source>
</evidence>
<evidence type="ECO:0000256" key="3">
    <source>
        <dbReference type="ARBA" id="ARBA00022491"/>
    </source>
</evidence>
<dbReference type="NCBIfam" id="TIGR03824">
    <property type="entry name" value="FlgM_jcvi"/>
    <property type="match status" value="1"/>
</dbReference>
<evidence type="ECO:0000256" key="1">
    <source>
        <dbReference type="ARBA" id="ARBA00005322"/>
    </source>
</evidence>